<dbReference type="AlphaFoldDB" id="A0A7X1E6Z9"/>
<comment type="caution">
    <text evidence="2">The sequence shown here is derived from an EMBL/GenBank/DDBJ whole genome shotgun (WGS) entry which is preliminary data.</text>
</comment>
<keyword evidence="1" id="KW-0812">Transmembrane</keyword>
<dbReference type="RefSeq" id="WP_185658718.1">
    <property type="nucleotide sequence ID" value="NZ_CAWPOO010000002.1"/>
</dbReference>
<keyword evidence="3" id="KW-1185">Reference proteome</keyword>
<reference evidence="2 3" key="1">
    <citation type="submission" date="2020-07" db="EMBL/GenBank/DDBJ databases">
        <authorList>
            <person name="Feng X."/>
        </authorList>
    </citation>
    <scope>NUCLEOTIDE SEQUENCE [LARGE SCALE GENOMIC DNA]</scope>
    <source>
        <strain evidence="2 3">JCM23202</strain>
    </source>
</reference>
<feature type="transmembrane region" description="Helical" evidence="1">
    <location>
        <begin position="39"/>
        <end position="58"/>
    </location>
</feature>
<protein>
    <submittedName>
        <fullName evidence="2">Uncharacterized protein</fullName>
    </submittedName>
</protein>
<keyword evidence="1" id="KW-1133">Transmembrane helix</keyword>
<evidence type="ECO:0000313" key="2">
    <source>
        <dbReference type="EMBL" id="MBC2604819.1"/>
    </source>
</evidence>
<sequence length="104" mass="12063">MQRKKIALLLGTSFLVVHTVVLAFCFLYSQSTHEEAPMVWLLLVFGDFPVSLGLFLPFLHIEGNYEWNNIYLPLVYHGLLGSLWWLFLPSIVIQTYSKFKNRTA</sequence>
<dbReference type="Proteomes" id="UP000526501">
    <property type="component" value="Unassembled WGS sequence"/>
</dbReference>
<organism evidence="2 3">
    <name type="scientific">Pelagicoccus albus</name>
    <dbReference type="NCBI Taxonomy" id="415222"/>
    <lineage>
        <taxon>Bacteria</taxon>
        <taxon>Pseudomonadati</taxon>
        <taxon>Verrucomicrobiota</taxon>
        <taxon>Opitutia</taxon>
        <taxon>Puniceicoccales</taxon>
        <taxon>Pelagicoccaceae</taxon>
        <taxon>Pelagicoccus</taxon>
    </lineage>
</organism>
<keyword evidence="1" id="KW-0472">Membrane</keyword>
<evidence type="ECO:0000256" key="1">
    <source>
        <dbReference type="SAM" id="Phobius"/>
    </source>
</evidence>
<gene>
    <name evidence="2" type="ORF">H5P27_01990</name>
</gene>
<name>A0A7X1E6Z9_9BACT</name>
<proteinExistence type="predicted"/>
<feature type="transmembrane region" description="Helical" evidence="1">
    <location>
        <begin position="6"/>
        <end position="27"/>
    </location>
</feature>
<evidence type="ECO:0000313" key="3">
    <source>
        <dbReference type="Proteomes" id="UP000526501"/>
    </source>
</evidence>
<dbReference type="EMBL" id="JACHVC010000002">
    <property type="protein sequence ID" value="MBC2604819.1"/>
    <property type="molecule type" value="Genomic_DNA"/>
</dbReference>
<feature type="transmembrane region" description="Helical" evidence="1">
    <location>
        <begin position="70"/>
        <end position="93"/>
    </location>
</feature>
<accession>A0A7X1E6Z9</accession>